<keyword evidence="5 12" id="KW-0138">CF(0)</keyword>
<dbReference type="InterPro" id="IPR001421">
    <property type="entry name" value="ATP8_metazoa"/>
</dbReference>
<organism evidence="14">
    <name type="scientific">Balala fujiana</name>
    <dbReference type="NCBI Taxonomy" id="2800226"/>
    <lineage>
        <taxon>Eukaryota</taxon>
        <taxon>Metazoa</taxon>
        <taxon>Ecdysozoa</taxon>
        <taxon>Arthropoda</taxon>
        <taxon>Hexapoda</taxon>
        <taxon>Insecta</taxon>
        <taxon>Pterygota</taxon>
        <taxon>Neoptera</taxon>
        <taxon>Paraneoptera</taxon>
        <taxon>Hemiptera</taxon>
        <taxon>Auchenorrhyncha</taxon>
        <taxon>Membracoidea</taxon>
        <taxon>Cicadellidae</taxon>
        <taxon>Hylicinae</taxon>
        <taxon>Balala</taxon>
    </lineage>
</organism>
<keyword evidence="7 12" id="KW-0375">Hydrogen ion transport</keyword>
<comment type="subcellular location">
    <subcellularLocation>
        <location evidence="1 12">Mitochondrion membrane</location>
        <topology evidence="1 12">Single-pass membrane protein</topology>
    </subcellularLocation>
</comment>
<geneLocation type="mitochondrion" evidence="14"/>
<dbReference type="RefSeq" id="YP_010140042.1">
    <property type="nucleotide sequence ID" value="NC_056921.1"/>
</dbReference>
<evidence type="ECO:0000256" key="5">
    <source>
        <dbReference type="ARBA" id="ARBA00022547"/>
    </source>
</evidence>
<reference evidence="14" key="1">
    <citation type="journal article" date="2020" name="Insects">
        <title>The Complete Mitochondrial Genome of Four Hylicinae (Hemiptera: Cicadellidae): Structural Features and Phylogenetic Implications.</title>
        <authorList>
            <person name="Tang J."/>
            <person name="Huang W."/>
            <person name="Zhang Y."/>
        </authorList>
    </citation>
    <scope>NUCLEOTIDE SEQUENCE</scope>
</reference>
<dbReference type="GO" id="GO:0015078">
    <property type="term" value="F:proton transmembrane transporter activity"/>
    <property type="evidence" value="ECO:0007669"/>
    <property type="project" value="InterPro"/>
</dbReference>
<evidence type="ECO:0000256" key="3">
    <source>
        <dbReference type="ARBA" id="ARBA00011291"/>
    </source>
</evidence>
<dbReference type="GO" id="GO:0015986">
    <property type="term" value="P:proton motive force-driven ATP synthesis"/>
    <property type="evidence" value="ECO:0007669"/>
    <property type="project" value="InterPro"/>
</dbReference>
<evidence type="ECO:0000256" key="7">
    <source>
        <dbReference type="ARBA" id="ARBA00022781"/>
    </source>
</evidence>
<evidence type="ECO:0000256" key="13">
    <source>
        <dbReference type="SAM" id="Phobius"/>
    </source>
</evidence>
<dbReference type="EMBL" id="MW218661">
    <property type="protein sequence ID" value="QQK57702.1"/>
    <property type="molecule type" value="Genomic_DNA"/>
</dbReference>
<dbReference type="GO" id="GO:0031966">
    <property type="term" value="C:mitochondrial membrane"/>
    <property type="evidence" value="ECO:0007669"/>
    <property type="project" value="UniProtKB-SubCell"/>
</dbReference>
<name>A0A7T7BYV9_9HEMI</name>
<accession>A0A7T7BYV9</accession>
<evidence type="ECO:0000256" key="10">
    <source>
        <dbReference type="ARBA" id="ARBA00023128"/>
    </source>
</evidence>
<keyword evidence="8 13" id="KW-1133">Transmembrane helix</keyword>
<evidence type="ECO:0000256" key="8">
    <source>
        <dbReference type="ARBA" id="ARBA00022989"/>
    </source>
</evidence>
<keyword evidence="9 12" id="KW-0406">Ion transport</keyword>
<evidence type="ECO:0000256" key="2">
    <source>
        <dbReference type="ARBA" id="ARBA00008892"/>
    </source>
</evidence>
<evidence type="ECO:0000256" key="1">
    <source>
        <dbReference type="ARBA" id="ARBA00004304"/>
    </source>
</evidence>
<dbReference type="Pfam" id="PF00895">
    <property type="entry name" value="ATP-synt_8"/>
    <property type="match status" value="1"/>
</dbReference>
<proteinExistence type="inferred from homology"/>
<keyword evidence="10 12" id="KW-0496">Mitochondrion</keyword>
<evidence type="ECO:0000256" key="4">
    <source>
        <dbReference type="ARBA" id="ARBA00022448"/>
    </source>
</evidence>
<keyword evidence="4 12" id="KW-0813">Transport</keyword>
<dbReference type="AlphaFoldDB" id="A0A7T7BYV9"/>
<evidence type="ECO:0000256" key="9">
    <source>
        <dbReference type="ARBA" id="ARBA00023065"/>
    </source>
</evidence>
<evidence type="ECO:0000256" key="11">
    <source>
        <dbReference type="ARBA" id="ARBA00023136"/>
    </source>
</evidence>
<gene>
    <name evidence="14" type="primary">ATP8</name>
</gene>
<comment type="subunit">
    <text evidence="3">F-type ATPases have 2 components, CF(1) - the catalytic core - and CF(0) - the membrane proton channel.</text>
</comment>
<evidence type="ECO:0000313" key="14">
    <source>
        <dbReference type="EMBL" id="QQK57702.1"/>
    </source>
</evidence>
<keyword evidence="11 13" id="KW-0472">Membrane</keyword>
<sequence>MPQMSPMWWLMLYTTTIMVLLIINSITYFNYQPTMKKYIKKNTTKMKWKW</sequence>
<dbReference type="GeneID" id="67134057"/>
<feature type="transmembrane region" description="Helical" evidence="13">
    <location>
        <begin position="6"/>
        <end position="31"/>
    </location>
</feature>
<protein>
    <recommendedName>
        <fullName evidence="12">ATP synthase complex subunit 8</fullName>
    </recommendedName>
</protein>
<evidence type="ECO:0000256" key="12">
    <source>
        <dbReference type="RuleBase" id="RU003661"/>
    </source>
</evidence>
<evidence type="ECO:0000256" key="6">
    <source>
        <dbReference type="ARBA" id="ARBA00022692"/>
    </source>
</evidence>
<dbReference type="GO" id="GO:0045259">
    <property type="term" value="C:proton-transporting ATP synthase complex"/>
    <property type="evidence" value="ECO:0007669"/>
    <property type="project" value="UniProtKB-KW"/>
</dbReference>
<keyword evidence="6 12" id="KW-0812">Transmembrane</keyword>
<dbReference type="CTD" id="4509"/>
<comment type="similarity">
    <text evidence="2 12">Belongs to the ATPase protein 8 family.</text>
</comment>